<organism evidence="1 2">
    <name type="scientific">Sphingomonas psychrotolerans</name>
    <dbReference type="NCBI Taxonomy" id="1327635"/>
    <lineage>
        <taxon>Bacteria</taxon>
        <taxon>Pseudomonadati</taxon>
        <taxon>Pseudomonadota</taxon>
        <taxon>Alphaproteobacteria</taxon>
        <taxon>Sphingomonadales</taxon>
        <taxon>Sphingomonadaceae</taxon>
        <taxon>Sphingomonas</taxon>
    </lineage>
</organism>
<dbReference type="RefSeq" id="WP_100280814.1">
    <property type="nucleotide sequence ID" value="NZ_CP024923.1"/>
</dbReference>
<reference evidence="1 2" key="1">
    <citation type="submission" date="2017-11" db="EMBL/GenBank/DDBJ databases">
        <title>Complete genome sequence of Sphingomonas sp. Strain Cra20, a psychrotolerant potential plant growth promoting rhizobacteria.</title>
        <authorList>
            <person name="Luo Y."/>
        </authorList>
    </citation>
    <scope>NUCLEOTIDE SEQUENCE [LARGE SCALE GENOMIC DNA]</scope>
    <source>
        <strain evidence="1 2">Cra20</strain>
    </source>
</reference>
<dbReference type="Proteomes" id="UP000229081">
    <property type="component" value="Chromosome"/>
</dbReference>
<accession>A0A2K8MAV8</accession>
<dbReference type="AlphaFoldDB" id="A0A2K8MAV8"/>
<name>A0A2K8MAV8_9SPHN</name>
<dbReference type="KEGG" id="sphc:CVN68_02545"/>
<sequence>MPTNVNIQNGTDTSLSLDTTVTPTLGSDYWGIDTNTAPGSQQTAILWMDRDSGITDGDTWVFTTSLAFDGVDIQLLESLTGTAMSSDIKIRIVAGAHDSGWSEENTSVEFSGGDGAGYQIDGTFFLNGTYDDVTYSLIAI</sequence>
<dbReference type="EMBL" id="CP024923">
    <property type="protein sequence ID" value="ATY31003.1"/>
    <property type="molecule type" value="Genomic_DNA"/>
</dbReference>
<protein>
    <submittedName>
        <fullName evidence="1">Uncharacterized protein</fullName>
    </submittedName>
</protein>
<keyword evidence="2" id="KW-1185">Reference proteome</keyword>
<evidence type="ECO:0000313" key="1">
    <source>
        <dbReference type="EMBL" id="ATY31003.1"/>
    </source>
</evidence>
<proteinExistence type="predicted"/>
<dbReference type="OrthoDB" id="338539at2"/>
<evidence type="ECO:0000313" key="2">
    <source>
        <dbReference type="Proteomes" id="UP000229081"/>
    </source>
</evidence>
<gene>
    <name evidence="1" type="ORF">CVN68_02545</name>
</gene>